<feature type="compositionally biased region" description="Polar residues" evidence="1">
    <location>
        <begin position="825"/>
        <end position="842"/>
    </location>
</feature>
<feature type="compositionally biased region" description="Basic and acidic residues" evidence="1">
    <location>
        <begin position="1022"/>
        <end position="1036"/>
    </location>
</feature>
<protein>
    <submittedName>
        <fullName evidence="2">Uncharacterized protein</fullName>
    </submittedName>
</protein>
<reference evidence="2 3" key="1">
    <citation type="journal article" date="2022" name="Nat. Ecol. Evol.">
        <title>A masculinizing supergene underlies an exaggerated male reproductive morph in a spider.</title>
        <authorList>
            <person name="Hendrickx F."/>
            <person name="De Corte Z."/>
            <person name="Sonet G."/>
            <person name="Van Belleghem S.M."/>
            <person name="Kostlbacher S."/>
            <person name="Vangestel C."/>
        </authorList>
    </citation>
    <scope>NUCLEOTIDE SEQUENCE [LARGE SCALE GENOMIC DNA]</scope>
    <source>
        <strain evidence="2">W744_W776</strain>
    </source>
</reference>
<feature type="compositionally biased region" description="Basic and acidic residues" evidence="1">
    <location>
        <begin position="1178"/>
        <end position="1195"/>
    </location>
</feature>
<feature type="compositionally biased region" description="Basic and acidic residues" evidence="1">
    <location>
        <begin position="1106"/>
        <end position="1116"/>
    </location>
</feature>
<comment type="caution">
    <text evidence="2">The sequence shown here is derived from an EMBL/GenBank/DDBJ whole genome shotgun (WGS) entry which is preliminary data.</text>
</comment>
<feature type="region of interest" description="Disordered" evidence="1">
    <location>
        <begin position="1"/>
        <end position="23"/>
    </location>
</feature>
<feature type="region of interest" description="Disordered" evidence="1">
    <location>
        <begin position="158"/>
        <end position="252"/>
    </location>
</feature>
<feature type="compositionally biased region" description="Low complexity" evidence="1">
    <location>
        <begin position="238"/>
        <end position="252"/>
    </location>
</feature>
<accession>A0AAV6V8B8</accession>
<feature type="compositionally biased region" description="Basic and acidic residues" evidence="1">
    <location>
        <begin position="865"/>
        <end position="879"/>
    </location>
</feature>
<organism evidence="2 3">
    <name type="scientific">Oedothorax gibbosus</name>
    <dbReference type="NCBI Taxonomy" id="931172"/>
    <lineage>
        <taxon>Eukaryota</taxon>
        <taxon>Metazoa</taxon>
        <taxon>Ecdysozoa</taxon>
        <taxon>Arthropoda</taxon>
        <taxon>Chelicerata</taxon>
        <taxon>Arachnida</taxon>
        <taxon>Araneae</taxon>
        <taxon>Araneomorphae</taxon>
        <taxon>Entelegynae</taxon>
        <taxon>Araneoidea</taxon>
        <taxon>Linyphiidae</taxon>
        <taxon>Erigoninae</taxon>
        <taxon>Oedothorax</taxon>
    </lineage>
</organism>
<dbReference type="Proteomes" id="UP000827092">
    <property type="component" value="Unassembled WGS sequence"/>
</dbReference>
<feature type="region of interest" description="Disordered" evidence="1">
    <location>
        <begin position="698"/>
        <end position="738"/>
    </location>
</feature>
<feature type="compositionally biased region" description="Basic and acidic residues" evidence="1">
    <location>
        <begin position="1231"/>
        <end position="1248"/>
    </location>
</feature>
<feature type="compositionally biased region" description="Basic and acidic residues" evidence="1">
    <location>
        <begin position="55"/>
        <end position="71"/>
    </location>
</feature>
<feature type="region of interest" description="Disordered" evidence="1">
    <location>
        <begin position="55"/>
        <end position="115"/>
    </location>
</feature>
<feature type="region of interest" description="Disordered" evidence="1">
    <location>
        <begin position="331"/>
        <end position="385"/>
    </location>
</feature>
<feature type="compositionally biased region" description="Basic and acidic residues" evidence="1">
    <location>
        <begin position="1284"/>
        <end position="1293"/>
    </location>
</feature>
<feature type="compositionally biased region" description="Basic and acidic residues" evidence="1">
    <location>
        <begin position="504"/>
        <end position="523"/>
    </location>
</feature>
<feature type="region of interest" description="Disordered" evidence="1">
    <location>
        <begin position="790"/>
        <end position="848"/>
    </location>
</feature>
<feature type="compositionally biased region" description="Basic and acidic residues" evidence="1">
    <location>
        <begin position="668"/>
        <end position="678"/>
    </location>
</feature>
<evidence type="ECO:0000313" key="2">
    <source>
        <dbReference type="EMBL" id="KAG8192118.1"/>
    </source>
</evidence>
<feature type="compositionally biased region" description="Polar residues" evidence="1">
    <location>
        <begin position="184"/>
        <end position="199"/>
    </location>
</feature>
<feature type="compositionally biased region" description="Basic and acidic residues" evidence="1">
    <location>
        <begin position="335"/>
        <end position="359"/>
    </location>
</feature>
<feature type="region of interest" description="Disordered" evidence="1">
    <location>
        <begin position="964"/>
        <end position="1301"/>
    </location>
</feature>
<proteinExistence type="predicted"/>
<dbReference type="EMBL" id="JAFNEN010000144">
    <property type="protein sequence ID" value="KAG8192118.1"/>
    <property type="molecule type" value="Genomic_DNA"/>
</dbReference>
<keyword evidence="3" id="KW-1185">Reference proteome</keyword>
<evidence type="ECO:0000256" key="1">
    <source>
        <dbReference type="SAM" id="MobiDB-lite"/>
    </source>
</evidence>
<evidence type="ECO:0000313" key="3">
    <source>
        <dbReference type="Proteomes" id="UP000827092"/>
    </source>
</evidence>
<feature type="compositionally biased region" description="Basic and acidic residues" evidence="1">
    <location>
        <begin position="898"/>
        <end position="925"/>
    </location>
</feature>
<feature type="compositionally biased region" description="Basic and acidic residues" evidence="1">
    <location>
        <begin position="1158"/>
        <end position="1169"/>
    </location>
</feature>
<feature type="compositionally biased region" description="Basic and acidic residues" evidence="1">
    <location>
        <begin position="976"/>
        <end position="1008"/>
    </location>
</feature>
<feature type="region of interest" description="Disordered" evidence="1">
    <location>
        <begin position="668"/>
        <end position="687"/>
    </location>
</feature>
<feature type="compositionally biased region" description="Polar residues" evidence="1">
    <location>
        <begin position="372"/>
        <end position="385"/>
    </location>
</feature>
<feature type="compositionally biased region" description="Basic and acidic residues" evidence="1">
    <location>
        <begin position="103"/>
        <end position="115"/>
    </location>
</feature>
<feature type="compositionally biased region" description="Basic and acidic residues" evidence="1">
    <location>
        <begin position="1125"/>
        <end position="1143"/>
    </location>
</feature>
<feature type="compositionally biased region" description="Basic and acidic residues" evidence="1">
    <location>
        <begin position="1257"/>
        <end position="1271"/>
    </location>
</feature>
<feature type="compositionally biased region" description="Basic and acidic residues" evidence="1">
    <location>
        <begin position="1204"/>
        <end position="1220"/>
    </location>
</feature>
<feature type="compositionally biased region" description="Basic and acidic residues" evidence="1">
    <location>
        <begin position="1071"/>
        <end position="1088"/>
    </location>
</feature>
<name>A0AAV6V8B8_9ARAC</name>
<feature type="region of interest" description="Disordered" evidence="1">
    <location>
        <begin position="865"/>
        <end position="925"/>
    </location>
</feature>
<gene>
    <name evidence="2" type="ORF">JTE90_027765</name>
</gene>
<feature type="region of interest" description="Disordered" evidence="1">
    <location>
        <begin position="492"/>
        <end position="527"/>
    </location>
</feature>
<feature type="compositionally biased region" description="Basic and acidic residues" evidence="1">
    <location>
        <begin position="202"/>
        <end position="216"/>
    </location>
</feature>
<sequence length="1301" mass="149249">MIESEELKFPPDEFKTDELTSNPYEECSNAKALHKSNKSVRETKSESKLLVEMGLEHEGKKLSRGESRKSELLTYSPQNISKEKEALKSNGSVSEKTLGNEDLVEKGNENEKNKFGKRDIVKTINNKDTLKINEHKGTKLQVEQKKFDPQQKEEIIVTFNEKENWMSPKSMENSNKMEEEVESLANNKSNTVQSTAQQNYRKHSEEQMEHMPKETQIEILLNDIKKRKNDFQNKDSKSSPNENSESSSNLKSRFTHLEKQKLQVLYENEAQKLQINIEIAKEEFENNGNISYLDENSDCKQNCIQNSLSTISKKQERHFTTEIEIKKCPNTSESAGDKVTKIESDKPSTYETKDFEHSTEQTSHLTKEQGGNKLNTKENQTSPNDIVSMEKCVENKEYKTMPNENHHCERCSVLVMDSGEQHKLMSDDMKNQTSPDNMKSGEKCINNEENQTSIDDNRDTTHPCAQRYHKVNQRENVHMSNLYVKNFDAEPPWSQQTHATDSQEENKHIPHERENQKSIKPKESIGSQEKVLTFKNSDIEQSTILKTQENHTEEQTEQFPDENEIQNFIFNTFIINSFKYLKIKENKAISFENFEDKTPTDENNSDVQLSSDEEPLHIVNDIKNQPSLNSIKKLKKNIENVDSKYKPIEKSNEKQFSDQHTNITDTKVQEKDMLENSEKQTSPNNIENIRINVANDDFSYGEQSSGHPTPSEESEEHKENSPDDDENSTPGNDMKSLGQNIVNESDEYAFEDYSYEKQSIGCQTQLEVAEEPRELIKVGKENQIVQTNIESELQNEEDKSAHGDNSCEEENNSQKQEQNVHIANDENQTSPSNMKNTKNNKISEGKLSIFQKSQTTDLKEKLGDLINKRENQTKNDNHSSKRKSKRVENIPQRTQPLSEKDKIERDKSKKWAKIESDNENETKKKNSENIRYIQTVIGTIKQVEKLRVEETFCNNTFMRKQKLFNIENESQPSPEPTHESSKDTRDTTSNELHTDSHQNNSEEREGHKSNQRVSQTVTKNKGPVEKGNENIEKKSTGDQSPCAELSTDSHQNNSEEKEGHKLNKGVSQTESKNKEAVEKRNENKENKSTSDQSPCAELSTEFHQNNSEEREGHKSNQDVSQTVTKNKEPVEKRNENKGKKSTSDKIPCVKLPTVSHQNHSEEKEGKASNECKNQTSSKNKEPVEKRNENKEKKSTGDQSPRADISTDSHQNHSEEIEGHKSNPIVSQAESQNKEPVEKGIENKEKKSTGDQSPRADISTDSHQNHSEEIEGHISNPIVSQTESQNKEPVEKGTRIKKRNQQ</sequence>
<feature type="compositionally biased region" description="Basic and acidic residues" evidence="1">
    <location>
        <begin position="1"/>
        <end position="18"/>
    </location>
</feature>